<organism evidence="12 13">
    <name type="scientific">Batillaria attramentaria</name>
    <dbReference type="NCBI Taxonomy" id="370345"/>
    <lineage>
        <taxon>Eukaryota</taxon>
        <taxon>Metazoa</taxon>
        <taxon>Spiralia</taxon>
        <taxon>Lophotrochozoa</taxon>
        <taxon>Mollusca</taxon>
        <taxon>Gastropoda</taxon>
        <taxon>Caenogastropoda</taxon>
        <taxon>Sorbeoconcha</taxon>
        <taxon>Cerithioidea</taxon>
        <taxon>Batillariidae</taxon>
        <taxon>Batillaria</taxon>
    </lineage>
</organism>
<dbReference type="Proteomes" id="UP001519460">
    <property type="component" value="Unassembled WGS sequence"/>
</dbReference>
<dbReference type="PANTHER" id="PTHR11214">
    <property type="entry name" value="BETA-1,3-N-ACETYLGLUCOSAMINYLTRANSFERASE"/>
    <property type="match status" value="1"/>
</dbReference>
<keyword evidence="4" id="KW-0808">Transferase</keyword>
<dbReference type="GO" id="GO:0000139">
    <property type="term" value="C:Golgi membrane"/>
    <property type="evidence" value="ECO:0007669"/>
    <property type="project" value="UniProtKB-SubCell"/>
</dbReference>
<keyword evidence="13" id="KW-1185">Reference proteome</keyword>
<keyword evidence="10" id="KW-0325">Glycoprotein</keyword>
<reference evidence="12 13" key="1">
    <citation type="journal article" date="2023" name="Sci. Data">
        <title>Genome assembly of the Korean intertidal mud-creeper Batillaria attramentaria.</title>
        <authorList>
            <person name="Patra A.K."/>
            <person name="Ho P.T."/>
            <person name="Jun S."/>
            <person name="Lee S.J."/>
            <person name="Kim Y."/>
            <person name="Won Y.J."/>
        </authorList>
    </citation>
    <scope>NUCLEOTIDE SEQUENCE [LARGE SCALE GENOMIC DNA]</scope>
    <source>
        <strain evidence="12">Wonlab-2016</strain>
    </source>
</reference>
<evidence type="ECO:0000256" key="7">
    <source>
        <dbReference type="ARBA" id="ARBA00022989"/>
    </source>
</evidence>
<evidence type="ECO:0000256" key="8">
    <source>
        <dbReference type="ARBA" id="ARBA00023034"/>
    </source>
</evidence>
<evidence type="ECO:0000256" key="5">
    <source>
        <dbReference type="ARBA" id="ARBA00022692"/>
    </source>
</evidence>
<dbReference type="GO" id="GO:0016757">
    <property type="term" value="F:glycosyltransferase activity"/>
    <property type="evidence" value="ECO:0007669"/>
    <property type="project" value="UniProtKB-KW"/>
</dbReference>
<dbReference type="AlphaFoldDB" id="A0ABD0J3K0"/>
<dbReference type="Pfam" id="PF01762">
    <property type="entry name" value="Galactosyl_T"/>
    <property type="match status" value="1"/>
</dbReference>
<protein>
    <recommendedName>
        <fullName evidence="11">Hexosyltransferase</fullName>
        <ecNumber evidence="11">2.4.1.-</ecNumber>
    </recommendedName>
</protein>
<keyword evidence="7" id="KW-1133">Transmembrane helix</keyword>
<dbReference type="FunFam" id="3.90.550.50:FF:000001">
    <property type="entry name" value="Hexosyltransferase"/>
    <property type="match status" value="1"/>
</dbReference>
<dbReference type="PANTHER" id="PTHR11214:SF3">
    <property type="entry name" value="BETA-1,3-GALACTOSYLTRANSFERASE 6"/>
    <property type="match status" value="1"/>
</dbReference>
<dbReference type="EMBL" id="JACVVK020000674">
    <property type="protein sequence ID" value="KAK7457291.1"/>
    <property type="molecule type" value="Genomic_DNA"/>
</dbReference>
<dbReference type="Gene3D" id="3.90.550.50">
    <property type="match status" value="1"/>
</dbReference>
<accession>A0ABD0J3K0</accession>
<evidence type="ECO:0000256" key="4">
    <source>
        <dbReference type="ARBA" id="ARBA00022679"/>
    </source>
</evidence>
<evidence type="ECO:0000256" key="3">
    <source>
        <dbReference type="ARBA" id="ARBA00022676"/>
    </source>
</evidence>
<dbReference type="EC" id="2.4.1.-" evidence="11"/>
<evidence type="ECO:0000313" key="12">
    <source>
        <dbReference type="EMBL" id="KAK7457291.1"/>
    </source>
</evidence>
<gene>
    <name evidence="12" type="ORF">BaRGS_00039263</name>
</gene>
<keyword evidence="8 11" id="KW-0333">Golgi apparatus</keyword>
<keyword evidence="3 11" id="KW-0328">Glycosyltransferase</keyword>
<proteinExistence type="inferred from homology"/>
<evidence type="ECO:0000313" key="13">
    <source>
        <dbReference type="Proteomes" id="UP001519460"/>
    </source>
</evidence>
<comment type="caution">
    <text evidence="12">The sequence shown here is derived from an EMBL/GenBank/DDBJ whole genome shotgun (WGS) entry which is preliminary data.</text>
</comment>
<evidence type="ECO:0000256" key="6">
    <source>
        <dbReference type="ARBA" id="ARBA00022968"/>
    </source>
</evidence>
<dbReference type="InterPro" id="IPR002659">
    <property type="entry name" value="Glyco_trans_31"/>
</dbReference>
<keyword evidence="6" id="KW-0735">Signal-anchor</keyword>
<keyword evidence="9" id="KW-0472">Membrane</keyword>
<evidence type="ECO:0000256" key="1">
    <source>
        <dbReference type="ARBA" id="ARBA00004323"/>
    </source>
</evidence>
<evidence type="ECO:0000256" key="2">
    <source>
        <dbReference type="ARBA" id="ARBA00008661"/>
    </source>
</evidence>
<comment type="subcellular location">
    <subcellularLocation>
        <location evidence="1 11">Golgi apparatus membrane</location>
        <topology evidence="1 11">Single-pass type II membrane protein</topology>
    </subcellularLocation>
</comment>
<evidence type="ECO:0000256" key="11">
    <source>
        <dbReference type="RuleBase" id="RU363063"/>
    </source>
</evidence>
<keyword evidence="5" id="KW-0812">Transmembrane</keyword>
<evidence type="ECO:0000256" key="10">
    <source>
        <dbReference type="ARBA" id="ARBA00023180"/>
    </source>
</evidence>
<sequence>MYVIYSTILSFTRRGKTLSYTQVADDFWLDSVASDFFKPRSSVISTLHDRLLIHPVQPCNSATYMIILVFSLPEDFLWRKTIRNTWSGAAKKNRWPRMHLRVHVEVFFIVGQRESSLIFETVKEEASRHHDIIMGDFTDSYRNLTYKTLAGLSWVSQHCSHTKFVMKLDQDTFVDLPRLLSFLSSHDKELHNSVIGKFYSSPLVKSEGKWKVTRSEYPFSMYPAFAGGPCYIISTDVVHQILQTSQHMPFFHLEDVLVTGIIAKTLGLYRYSVEQLQNFYKNESLCAFIERPKTQLSMTELSREKIRHVWKTIVTDICIPFKKQSV</sequence>
<comment type="similarity">
    <text evidence="2 11">Belongs to the glycosyltransferase 31 family.</text>
</comment>
<evidence type="ECO:0000256" key="9">
    <source>
        <dbReference type="ARBA" id="ARBA00023136"/>
    </source>
</evidence>
<name>A0ABD0J3K0_9CAEN</name>